<dbReference type="EMBL" id="NQVE01000200">
    <property type="protein sequence ID" value="RAL39407.1"/>
    <property type="molecule type" value="Genomic_DNA"/>
</dbReference>
<protein>
    <submittedName>
        <fullName evidence="1">Uncharacterized protein</fullName>
    </submittedName>
</protein>
<keyword evidence="2" id="KW-1185">Reference proteome</keyword>
<proteinExistence type="predicted"/>
<reference evidence="1 2" key="1">
    <citation type="submission" date="2018-06" db="EMBL/GenBank/DDBJ databases">
        <title>The Genome of Cuscuta australis (Dodder) Provides Insight into the Evolution of Plant Parasitism.</title>
        <authorList>
            <person name="Liu H."/>
        </authorList>
    </citation>
    <scope>NUCLEOTIDE SEQUENCE [LARGE SCALE GENOMIC DNA]</scope>
    <source>
        <strain evidence="2">cv. Yunnan</strain>
        <tissue evidence="1">Vines</tissue>
    </source>
</reference>
<evidence type="ECO:0000313" key="1">
    <source>
        <dbReference type="EMBL" id="RAL39407.1"/>
    </source>
</evidence>
<dbReference type="AlphaFoldDB" id="A0A328D0Y4"/>
<accession>A0A328D0Y4</accession>
<name>A0A328D0Y4_9ASTE</name>
<comment type="caution">
    <text evidence="1">The sequence shown here is derived from an EMBL/GenBank/DDBJ whole genome shotgun (WGS) entry which is preliminary data.</text>
</comment>
<evidence type="ECO:0000313" key="2">
    <source>
        <dbReference type="Proteomes" id="UP000249390"/>
    </source>
</evidence>
<dbReference type="Proteomes" id="UP000249390">
    <property type="component" value="Unassembled WGS sequence"/>
</dbReference>
<sequence length="100" mass="12028">MFLEVERMKRLHNAQSRRKEIIEDKIILHHKSIYNHGRKILMKNDTSIRHTHTHIYIYIHILIKSQPDTFKAIASQHKSWALLLIFPPHPLLLLQLPWIL</sequence>
<gene>
    <name evidence="1" type="ORF">DM860_002940</name>
</gene>
<organism evidence="1 2">
    <name type="scientific">Cuscuta australis</name>
    <dbReference type="NCBI Taxonomy" id="267555"/>
    <lineage>
        <taxon>Eukaryota</taxon>
        <taxon>Viridiplantae</taxon>
        <taxon>Streptophyta</taxon>
        <taxon>Embryophyta</taxon>
        <taxon>Tracheophyta</taxon>
        <taxon>Spermatophyta</taxon>
        <taxon>Magnoliopsida</taxon>
        <taxon>eudicotyledons</taxon>
        <taxon>Gunneridae</taxon>
        <taxon>Pentapetalae</taxon>
        <taxon>asterids</taxon>
        <taxon>lamiids</taxon>
        <taxon>Solanales</taxon>
        <taxon>Convolvulaceae</taxon>
        <taxon>Cuscuteae</taxon>
        <taxon>Cuscuta</taxon>
        <taxon>Cuscuta subgen. Grammica</taxon>
        <taxon>Cuscuta sect. Cleistogrammica</taxon>
    </lineage>
</organism>